<dbReference type="AlphaFoldDB" id="A0A9D1KQL3"/>
<dbReference type="SMART" id="SM00849">
    <property type="entry name" value="Lactamase_B"/>
    <property type="match status" value="1"/>
</dbReference>
<dbReference type="InterPro" id="IPR001279">
    <property type="entry name" value="Metallo-B-lactamas"/>
</dbReference>
<dbReference type="Proteomes" id="UP000824165">
    <property type="component" value="Unassembled WGS sequence"/>
</dbReference>
<evidence type="ECO:0000313" key="4">
    <source>
        <dbReference type="Proteomes" id="UP000824165"/>
    </source>
</evidence>
<dbReference type="PANTHER" id="PTHR46018">
    <property type="entry name" value="ZINC PHOSPHODIESTERASE ELAC PROTEIN 1"/>
    <property type="match status" value="1"/>
</dbReference>
<dbReference type="SUPFAM" id="SSF56281">
    <property type="entry name" value="Metallo-hydrolase/oxidoreductase"/>
    <property type="match status" value="1"/>
</dbReference>
<keyword evidence="1" id="KW-0378">Hydrolase</keyword>
<reference evidence="3" key="2">
    <citation type="journal article" date="2021" name="PeerJ">
        <title>Extensive microbial diversity within the chicken gut microbiome revealed by metagenomics and culture.</title>
        <authorList>
            <person name="Gilroy R."/>
            <person name="Ravi A."/>
            <person name="Getino M."/>
            <person name="Pursley I."/>
            <person name="Horton D.L."/>
            <person name="Alikhan N.F."/>
            <person name="Baker D."/>
            <person name="Gharbi K."/>
            <person name="Hall N."/>
            <person name="Watson M."/>
            <person name="Adriaenssens E.M."/>
            <person name="Foster-Nyarko E."/>
            <person name="Jarju S."/>
            <person name="Secka A."/>
            <person name="Antonio M."/>
            <person name="Oren A."/>
            <person name="Chaudhuri R.R."/>
            <person name="La Ragione R."/>
            <person name="Hildebrand F."/>
            <person name="Pallen M.J."/>
        </authorList>
    </citation>
    <scope>NUCLEOTIDE SEQUENCE</scope>
    <source>
        <strain evidence="3">CHK181-108</strain>
    </source>
</reference>
<sequence>MKVTFLGTSHGLPEKERMCTCTMLETEGKTYIVDMGAPFADIAARRGISYENIKSVFITHPHPDHYAGLIVFLGIAKWHRRESTVQVWLPDKMLVNGLAPILDASPESSNMKIGTHLYGEGLFYDDGTLKVEALPNDHMKNVGNKSYGFKITAGTKKLLFTGDLTADMHDFPQAAFKDEYDLVVTECAHAAPQTLESKLSNIKTKLCFINHIYPFEKMDYLGALDGKFGYKIVIGKDFDTVEI</sequence>
<reference evidence="3" key="1">
    <citation type="submission" date="2020-10" db="EMBL/GenBank/DDBJ databases">
        <authorList>
            <person name="Gilroy R."/>
        </authorList>
    </citation>
    <scope>NUCLEOTIDE SEQUENCE</scope>
    <source>
        <strain evidence="3">CHK181-108</strain>
    </source>
</reference>
<evidence type="ECO:0000259" key="2">
    <source>
        <dbReference type="SMART" id="SM00849"/>
    </source>
</evidence>
<gene>
    <name evidence="3" type="ORF">IAA60_07775</name>
</gene>
<feature type="domain" description="Metallo-beta-lactamase" evidence="2">
    <location>
        <begin position="18"/>
        <end position="211"/>
    </location>
</feature>
<dbReference type="Pfam" id="PF23023">
    <property type="entry name" value="Anti-Pycsar_Apyc1"/>
    <property type="match status" value="1"/>
</dbReference>
<protein>
    <submittedName>
        <fullName evidence="3">MBL fold metallo-hydrolase</fullName>
    </submittedName>
</protein>
<accession>A0A9D1KQL3</accession>
<organism evidence="3 4">
    <name type="scientific">Candidatus Ornithomonoglobus intestinigallinarum</name>
    <dbReference type="NCBI Taxonomy" id="2840894"/>
    <lineage>
        <taxon>Bacteria</taxon>
        <taxon>Bacillati</taxon>
        <taxon>Bacillota</taxon>
        <taxon>Clostridia</taxon>
        <taxon>Candidatus Ornithomonoglobus</taxon>
    </lineage>
</organism>
<proteinExistence type="predicted"/>
<dbReference type="InterPro" id="IPR036866">
    <property type="entry name" value="RibonucZ/Hydroxyglut_hydro"/>
</dbReference>
<evidence type="ECO:0000256" key="1">
    <source>
        <dbReference type="ARBA" id="ARBA00022759"/>
    </source>
</evidence>
<comment type="caution">
    <text evidence="3">The sequence shown here is derived from an EMBL/GenBank/DDBJ whole genome shotgun (WGS) entry which is preliminary data.</text>
</comment>
<name>A0A9D1KQL3_9FIRM</name>
<keyword evidence="1" id="KW-0540">Nuclease</keyword>
<dbReference type="EMBL" id="DVLU01000078">
    <property type="protein sequence ID" value="HIT85785.1"/>
    <property type="molecule type" value="Genomic_DNA"/>
</dbReference>
<dbReference type="PANTHER" id="PTHR46018:SF2">
    <property type="entry name" value="ZINC PHOSPHODIESTERASE ELAC PROTEIN 1"/>
    <property type="match status" value="1"/>
</dbReference>
<dbReference type="Gene3D" id="3.60.15.10">
    <property type="entry name" value="Ribonuclease Z/Hydroxyacylglutathione hydrolase-like"/>
    <property type="match status" value="1"/>
</dbReference>
<keyword evidence="1" id="KW-0255">Endonuclease</keyword>
<dbReference type="GO" id="GO:0042781">
    <property type="term" value="F:3'-tRNA processing endoribonuclease activity"/>
    <property type="evidence" value="ECO:0007669"/>
    <property type="project" value="TreeGrafter"/>
</dbReference>
<evidence type="ECO:0000313" key="3">
    <source>
        <dbReference type="EMBL" id="HIT85785.1"/>
    </source>
</evidence>